<dbReference type="GeneID" id="103525006"/>
<feature type="compositionally biased region" description="Low complexity" evidence="1">
    <location>
        <begin position="88"/>
        <end position="111"/>
    </location>
</feature>
<dbReference type="AlphaFoldDB" id="A0A1S3DUQ8"/>
<evidence type="ECO:0000259" key="2">
    <source>
        <dbReference type="Pfam" id="PF18398"/>
    </source>
</evidence>
<evidence type="ECO:0000313" key="4">
    <source>
        <dbReference type="RefSeq" id="XP_008488273.1"/>
    </source>
</evidence>
<gene>
    <name evidence="4" type="primary">LOC103525006</name>
</gene>
<dbReference type="PaxDb" id="121845-A0A1S3DUQ8"/>
<sequence length="172" mass="18956">MPSEYFIDTSKQIQVEKEKSFHVQYVLKCHDIAVPIRFEFKAYNKTIRKNDANLCKPGLRCCVSKDAYSGTLPPNLVIMERNGTKPNSGSQSSSTTPYVSSTSAVTQTTTSRPQQPAGSKPCHGECVSGLFALFCDDIDTTASCPGDDLIKFTFYIVKITKLVLEKLRCPSG</sequence>
<evidence type="ECO:0000256" key="1">
    <source>
        <dbReference type="SAM" id="MobiDB-lite"/>
    </source>
</evidence>
<dbReference type="InterPro" id="IPR040479">
    <property type="entry name" value="CLIP_SPH_mas"/>
</dbReference>
<keyword evidence="3" id="KW-1185">Reference proteome</keyword>
<organism evidence="3 4">
    <name type="scientific">Diaphorina citri</name>
    <name type="common">Asian citrus psyllid</name>
    <dbReference type="NCBI Taxonomy" id="121845"/>
    <lineage>
        <taxon>Eukaryota</taxon>
        <taxon>Metazoa</taxon>
        <taxon>Ecdysozoa</taxon>
        <taxon>Arthropoda</taxon>
        <taxon>Hexapoda</taxon>
        <taxon>Insecta</taxon>
        <taxon>Pterygota</taxon>
        <taxon>Neoptera</taxon>
        <taxon>Paraneoptera</taxon>
        <taxon>Hemiptera</taxon>
        <taxon>Sternorrhyncha</taxon>
        <taxon>Psylloidea</taxon>
        <taxon>Psyllidae</taxon>
        <taxon>Diaphorininae</taxon>
        <taxon>Diaphorina</taxon>
    </lineage>
</organism>
<name>A0A1S3DUQ8_DIACI</name>
<feature type="region of interest" description="Disordered" evidence="1">
    <location>
        <begin position="80"/>
        <end position="121"/>
    </location>
</feature>
<dbReference type="STRING" id="121845.A0A1S3DUQ8"/>
<reference evidence="4" key="1">
    <citation type="submission" date="2025-08" db="UniProtKB">
        <authorList>
            <consortium name="RefSeq"/>
        </authorList>
    </citation>
    <scope>IDENTIFICATION</scope>
</reference>
<feature type="domain" description="Protein masquerade clip-domain" evidence="2">
    <location>
        <begin position="121"/>
        <end position="147"/>
    </location>
</feature>
<dbReference type="Proteomes" id="UP000079169">
    <property type="component" value="Unplaced"/>
</dbReference>
<dbReference type="KEGG" id="dci:103525006"/>
<dbReference type="Pfam" id="PF18398">
    <property type="entry name" value="CLIP_SPH_mas"/>
    <property type="match status" value="1"/>
</dbReference>
<evidence type="ECO:0000313" key="3">
    <source>
        <dbReference type="Proteomes" id="UP000079169"/>
    </source>
</evidence>
<accession>A0A1S3DUQ8</accession>
<dbReference type="RefSeq" id="XP_008488273.1">
    <property type="nucleotide sequence ID" value="XM_008490051.1"/>
</dbReference>
<proteinExistence type="predicted"/>
<protein>
    <submittedName>
        <fullName evidence="4">Protein masquerade-like</fullName>
    </submittedName>
</protein>